<proteinExistence type="predicted"/>
<name>A0ABP3XR19_9FLAO</name>
<evidence type="ECO:0000313" key="2">
    <source>
        <dbReference type="Proteomes" id="UP001500507"/>
    </source>
</evidence>
<gene>
    <name evidence="1" type="ORF">GCM10009117_09440</name>
</gene>
<dbReference type="Proteomes" id="UP001500507">
    <property type="component" value="Unassembled WGS sequence"/>
</dbReference>
<comment type="caution">
    <text evidence="1">The sequence shown here is derived from an EMBL/GenBank/DDBJ whole genome shotgun (WGS) entry which is preliminary data.</text>
</comment>
<protein>
    <submittedName>
        <fullName evidence="1">Uncharacterized protein</fullName>
    </submittedName>
</protein>
<organism evidence="1 2">
    <name type="scientific">Gangjinia marincola</name>
    <dbReference type="NCBI Taxonomy" id="578463"/>
    <lineage>
        <taxon>Bacteria</taxon>
        <taxon>Pseudomonadati</taxon>
        <taxon>Bacteroidota</taxon>
        <taxon>Flavobacteriia</taxon>
        <taxon>Flavobacteriales</taxon>
        <taxon>Flavobacteriaceae</taxon>
        <taxon>Gangjinia</taxon>
    </lineage>
</organism>
<dbReference type="EMBL" id="BAAAFG010000012">
    <property type="protein sequence ID" value="GAA0871798.1"/>
    <property type="molecule type" value="Genomic_DNA"/>
</dbReference>
<evidence type="ECO:0000313" key="1">
    <source>
        <dbReference type="EMBL" id="GAA0871798.1"/>
    </source>
</evidence>
<keyword evidence="2" id="KW-1185">Reference proteome</keyword>
<accession>A0ABP3XR19</accession>
<reference evidence="2" key="1">
    <citation type="journal article" date="2019" name="Int. J. Syst. Evol. Microbiol.">
        <title>The Global Catalogue of Microorganisms (GCM) 10K type strain sequencing project: providing services to taxonomists for standard genome sequencing and annotation.</title>
        <authorList>
            <consortium name="The Broad Institute Genomics Platform"/>
            <consortium name="The Broad Institute Genome Sequencing Center for Infectious Disease"/>
            <person name="Wu L."/>
            <person name="Ma J."/>
        </authorList>
    </citation>
    <scope>NUCLEOTIDE SEQUENCE [LARGE SCALE GENOMIC DNA]</scope>
    <source>
        <strain evidence="2">JCM 16082</strain>
    </source>
</reference>
<sequence>MTKAIYLNHFLLKSAAKHDICSYALVIAAASPSPIYWGGDTAKSTVDPIDWGEAPKKFMYEYE</sequence>